<name>A0A4P6XUI9_9ASCO</name>
<evidence type="ECO:0000256" key="1">
    <source>
        <dbReference type="ARBA" id="ARBA00007920"/>
    </source>
</evidence>
<comment type="similarity">
    <text evidence="1">Belongs to the putative lipase ROG1 family.</text>
</comment>
<feature type="compositionally biased region" description="Basic and acidic residues" evidence="2">
    <location>
        <begin position="101"/>
        <end position="112"/>
    </location>
</feature>
<dbReference type="InterPro" id="IPR007751">
    <property type="entry name" value="DUF676_lipase-like"/>
</dbReference>
<dbReference type="STRING" id="2163413.A0A4P6XUI9"/>
<evidence type="ECO:0000313" key="4">
    <source>
        <dbReference type="EMBL" id="QBM90889.1"/>
    </source>
</evidence>
<feature type="region of interest" description="Disordered" evidence="2">
    <location>
        <begin position="93"/>
        <end position="112"/>
    </location>
</feature>
<dbReference type="SUPFAM" id="SSF53474">
    <property type="entry name" value="alpha/beta-Hydrolases"/>
    <property type="match status" value="1"/>
</dbReference>
<gene>
    <name evidence="4" type="primary">MPUL0F04770</name>
    <name evidence="4" type="ORF">METSCH_F04770</name>
</gene>
<evidence type="ECO:0000313" key="5">
    <source>
        <dbReference type="Proteomes" id="UP000292447"/>
    </source>
</evidence>
<reference evidence="5" key="1">
    <citation type="submission" date="2019-03" db="EMBL/GenBank/DDBJ databases">
        <title>Snf2 controls pulcherriminic acid biosynthesis and connects pigmentation and antifungal activity of the yeast Metschnikowia pulcherrima.</title>
        <authorList>
            <person name="Gore-Lloyd D."/>
            <person name="Sumann I."/>
            <person name="Brachmann A.O."/>
            <person name="Schneeberger K."/>
            <person name="Ortiz-Merino R.A."/>
            <person name="Moreno-Beltran M."/>
            <person name="Schlaefli M."/>
            <person name="Kirner P."/>
            <person name="Santos Kron A."/>
            <person name="Wolfe K.H."/>
            <person name="Piel J."/>
            <person name="Ahrens C.H."/>
            <person name="Henk D."/>
            <person name="Freimoser F.M."/>
        </authorList>
    </citation>
    <scope>NUCLEOTIDE SEQUENCE [LARGE SCALE GENOMIC DNA]</scope>
    <source>
        <strain evidence="5">APC 1.2</strain>
    </source>
</reference>
<keyword evidence="5" id="KW-1185">Reference proteome</keyword>
<sequence length="371" mass="41916">MALRVPVRALAAFLAPYLWDDRKTVPHLMPKSALEHKPSLHDDAVLITDKFRDLRDDYHPPKHPIVLCHGLSGFDTMLVLQFPQIQAFSAEKSPEVSAKAPKKDPEKDLEKVSREVNSKLPFMVNYWHGIEEALTQTGVTVITAKVPPFGTIAARAELLDALLREKVKDLPKDPSDGRVKINMVGHSMGGLDSRYLILKLQDESCPYRVVSLTTISTPHRGSEVADFVMSYVEKDQFLQTLCPQAIPQLTTKYMAKFNEEVRNDPSVAYFLYGARMRPHGFRLFKGTYEILRWEISRAGRSSVDNDGMVSVDLAKWGNYVGTLDDVDHLDLINWTNRMKATVDQAMFQKPPAFNPIALYLDIADMLSRNGF</sequence>
<proteinExistence type="inferred from homology"/>
<protein>
    <submittedName>
        <fullName evidence="4">Triacylglycerol lipase</fullName>
    </submittedName>
</protein>
<dbReference type="AlphaFoldDB" id="A0A4P6XUI9"/>
<evidence type="ECO:0000259" key="3">
    <source>
        <dbReference type="Pfam" id="PF05057"/>
    </source>
</evidence>
<evidence type="ECO:0000256" key="2">
    <source>
        <dbReference type="SAM" id="MobiDB-lite"/>
    </source>
</evidence>
<dbReference type="Pfam" id="PF05057">
    <property type="entry name" value="DUF676"/>
    <property type="match status" value="1"/>
</dbReference>
<accession>A0A4P6XUI9</accession>
<organism evidence="4 5">
    <name type="scientific">Metschnikowia aff. pulcherrima</name>
    <dbReference type="NCBI Taxonomy" id="2163413"/>
    <lineage>
        <taxon>Eukaryota</taxon>
        <taxon>Fungi</taxon>
        <taxon>Dikarya</taxon>
        <taxon>Ascomycota</taxon>
        <taxon>Saccharomycotina</taxon>
        <taxon>Pichiomycetes</taxon>
        <taxon>Metschnikowiaceae</taxon>
        <taxon>Metschnikowia</taxon>
    </lineage>
</organism>
<dbReference type="EMBL" id="CP034461">
    <property type="protein sequence ID" value="QBM90889.1"/>
    <property type="molecule type" value="Genomic_DNA"/>
</dbReference>
<dbReference type="PANTHER" id="PTHR11440">
    <property type="entry name" value="LECITHIN-CHOLESTEROL ACYLTRANSFERASE-RELATED"/>
    <property type="match status" value="1"/>
</dbReference>
<dbReference type="InterPro" id="IPR029058">
    <property type="entry name" value="AB_hydrolase_fold"/>
</dbReference>
<dbReference type="Proteomes" id="UP000292447">
    <property type="component" value="Chromosome VI"/>
</dbReference>
<dbReference type="Gene3D" id="3.40.50.1820">
    <property type="entry name" value="alpha/beta hydrolase"/>
    <property type="match status" value="1"/>
</dbReference>
<feature type="domain" description="DUF676" evidence="3">
    <location>
        <begin position="166"/>
        <end position="230"/>
    </location>
</feature>